<dbReference type="AlphaFoldDB" id="K0SCF7"/>
<evidence type="ECO:0000313" key="2">
    <source>
        <dbReference type="Proteomes" id="UP000266841"/>
    </source>
</evidence>
<accession>K0SCF7</accession>
<sequence length="86" mass="9859">MYRTFTLHQNGDTPFIRYMYDVLSTAVNPAWSTPSFQGRRCATSDGSREVIVSKAKNLESLHRKVESSFVTEDFDSWVDFRKSGCV</sequence>
<dbReference type="EMBL" id="AGNL01018030">
    <property type="protein sequence ID" value="EJK63753.1"/>
    <property type="molecule type" value="Genomic_DNA"/>
</dbReference>
<name>K0SCF7_THAOC</name>
<organism evidence="1 2">
    <name type="scientific">Thalassiosira oceanica</name>
    <name type="common">Marine diatom</name>
    <dbReference type="NCBI Taxonomy" id="159749"/>
    <lineage>
        <taxon>Eukaryota</taxon>
        <taxon>Sar</taxon>
        <taxon>Stramenopiles</taxon>
        <taxon>Ochrophyta</taxon>
        <taxon>Bacillariophyta</taxon>
        <taxon>Coscinodiscophyceae</taxon>
        <taxon>Thalassiosirophycidae</taxon>
        <taxon>Thalassiosirales</taxon>
        <taxon>Thalassiosiraceae</taxon>
        <taxon>Thalassiosira</taxon>
    </lineage>
</organism>
<comment type="caution">
    <text evidence="1">The sequence shown here is derived from an EMBL/GenBank/DDBJ whole genome shotgun (WGS) entry which is preliminary data.</text>
</comment>
<dbReference type="Proteomes" id="UP000266841">
    <property type="component" value="Unassembled WGS sequence"/>
</dbReference>
<evidence type="ECO:0000313" key="1">
    <source>
        <dbReference type="EMBL" id="EJK63753.1"/>
    </source>
</evidence>
<reference evidence="1 2" key="1">
    <citation type="journal article" date="2012" name="Genome Biol.">
        <title>Genome and low-iron response of an oceanic diatom adapted to chronic iron limitation.</title>
        <authorList>
            <person name="Lommer M."/>
            <person name="Specht M."/>
            <person name="Roy A.S."/>
            <person name="Kraemer L."/>
            <person name="Andreson R."/>
            <person name="Gutowska M.A."/>
            <person name="Wolf J."/>
            <person name="Bergner S.V."/>
            <person name="Schilhabel M.B."/>
            <person name="Klostermeier U.C."/>
            <person name="Beiko R.G."/>
            <person name="Rosenstiel P."/>
            <person name="Hippler M."/>
            <person name="Laroche J."/>
        </authorList>
    </citation>
    <scope>NUCLEOTIDE SEQUENCE [LARGE SCALE GENOMIC DNA]</scope>
    <source>
        <strain evidence="1 2">CCMP1005</strain>
    </source>
</reference>
<proteinExistence type="predicted"/>
<protein>
    <submittedName>
        <fullName evidence="1">Uncharacterized protein</fullName>
    </submittedName>
</protein>
<gene>
    <name evidence="1" type="ORF">THAOC_15571</name>
</gene>
<keyword evidence="2" id="KW-1185">Reference proteome</keyword>